<evidence type="ECO:0008006" key="4">
    <source>
        <dbReference type="Google" id="ProtNLM"/>
    </source>
</evidence>
<dbReference type="Proteomes" id="UP000807115">
    <property type="component" value="Chromosome 2"/>
</dbReference>
<dbReference type="EMBL" id="CM027681">
    <property type="protein sequence ID" value="KAG0542027.1"/>
    <property type="molecule type" value="Genomic_DNA"/>
</dbReference>
<feature type="compositionally biased region" description="Basic and acidic residues" evidence="1">
    <location>
        <begin position="421"/>
        <end position="432"/>
    </location>
</feature>
<proteinExistence type="predicted"/>
<reference evidence="2" key="2">
    <citation type="submission" date="2020-10" db="EMBL/GenBank/DDBJ databases">
        <authorList>
            <person name="Cooper E.A."/>
            <person name="Brenton Z.W."/>
            <person name="Flinn B.S."/>
            <person name="Jenkins J."/>
            <person name="Shu S."/>
            <person name="Flowers D."/>
            <person name="Luo F."/>
            <person name="Wang Y."/>
            <person name="Xia P."/>
            <person name="Barry K."/>
            <person name="Daum C."/>
            <person name="Lipzen A."/>
            <person name="Yoshinaga Y."/>
            <person name="Schmutz J."/>
            <person name="Saski C."/>
            <person name="Vermerris W."/>
            <person name="Kresovich S."/>
        </authorList>
    </citation>
    <scope>NUCLEOTIDE SEQUENCE</scope>
</reference>
<sequence>MAARQPPALVDELVEEILLNVPPDDPARLMRAAVACKPWCRLVCGPGFRRRFREHHGSPPLLGVVSNCMNEDGAKLARFVPTGSFRPRRAELINWLAIDSRHGRVLLRSSFSGDHFNVAVWDPITDELLELPATPWMPQIMHNYKGAVLCAADGCDHLDCHGKPFLVVFVGAASQCSKMSLSLHDPKLMMSSYVYSSEANAWSGSAHHGYLGNLLQSVCSTLVENALYFVVNKSPGILKYNLGTRKMTTIRRPPMSNAHIALMIAEGGGLGCAALTWSKICLWSAEVGLDRDIRWVLGRTIELTRPVPAGHSICGFDVAAFADGSGIVHVETNQGSFIANLKSGEFSEVRGVNGTLDIFVPYMSFYTPVLQVASIDEDPRAGESPALSSEVIKNLAPEALSDEGLPRKKKLVEAFGQSKAMQEDKDAKEKANKSNSKQQ</sequence>
<accession>A0A921RKV2</accession>
<dbReference type="InterPro" id="IPR036047">
    <property type="entry name" value="F-box-like_dom_sf"/>
</dbReference>
<evidence type="ECO:0000313" key="2">
    <source>
        <dbReference type="EMBL" id="KAG0542027.1"/>
    </source>
</evidence>
<protein>
    <recommendedName>
        <fullName evidence="4">F-box domain-containing protein</fullName>
    </recommendedName>
</protein>
<dbReference type="SUPFAM" id="SSF81383">
    <property type="entry name" value="F-box domain"/>
    <property type="match status" value="1"/>
</dbReference>
<gene>
    <name evidence="2" type="ORF">BDA96_02G067600</name>
</gene>
<organism evidence="2 3">
    <name type="scientific">Sorghum bicolor</name>
    <name type="common">Sorghum</name>
    <name type="synonym">Sorghum vulgare</name>
    <dbReference type="NCBI Taxonomy" id="4558"/>
    <lineage>
        <taxon>Eukaryota</taxon>
        <taxon>Viridiplantae</taxon>
        <taxon>Streptophyta</taxon>
        <taxon>Embryophyta</taxon>
        <taxon>Tracheophyta</taxon>
        <taxon>Spermatophyta</taxon>
        <taxon>Magnoliopsida</taxon>
        <taxon>Liliopsida</taxon>
        <taxon>Poales</taxon>
        <taxon>Poaceae</taxon>
        <taxon>PACMAD clade</taxon>
        <taxon>Panicoideae</taxon>
        <taxon>Andropogonodae</taxon>
        <taxon>Andropogoneae</taxon>
        <taxon>Sorghinae</taxon>
        <taxon>Sorghum</taxon>
    </lineage>
</organism>
<comment type="caution">
    <text evidence="2">The sequence shown here is derived from an EMBL/GenBank/DDBJ whole genome shotgun (WGS) entry which is preliminary data.</text>
</comment>
<dbReference type="AlphaFoldDB" id="A0A921RKV2"/>
<evidence type="ECO:0000313" key="3">
    <source>
        <dbReference type="Proteomes" id="UP000807115"/>
    </source>
</evidence>
<reference evidence="2" key="1">
    <citation type="journal article" date="2019" name="BMC Genomics">
        <title>A new reference genome for Sorghum bicolor reveals high levels of sequence similarity between sweet and grain genotypes: implications for the genetics of sugar metabolism.</title>
        <authorList>
            <person name="Cooper E.A."/>
            <person name="Brenton Z.W."/>
            <person name="Flinn B.S."/>
            <person name="Jenkins J."/>
            <person name="Shu S."/>
            <person name="Flowers D."/>
            <person name="Luo F."/>
            <person name="Wang Y."/>
            <person name="Xia P."/>
            <person name="Barry K."/>
            <person name="Daum C."/>
            <person name="Lipzen A."/>
            <person name="Yoshinaga Y."/>
            <person name="Schmutz J."/>
            <person name="Saski C."/>
            <person name="Vermerris W."/>
            <person name="Kresovich S."/>
        </authorList>
    </citation>
    <scope>NUCLEOTIDE SEQUENCE</scope>
</reference>
<evidence type="ECO:0000256" key="1">
    <source>
        <dbReference type="SAM" id="MobiDB-lite"/>
    </source>
</evidence>
<dbReference type="PANTHER" id="PTHR32133:SF268">
    <property type="entry name" value="F-BOX DOMAIN-CONTAINING PROTEIN"/>
    <property type="match status" value="1"/>
</dbReference>
<name>A0A921RKV2_SORBI</name>
<feature type="region of interest" description="Disordered" evidence="1">
    <location>
        <begin position="415"/>
        <end position="439"/>
    </location>
</feature>
<dbReference type="PANTHER" id="PTHR32133">
    <property type="entry name" value="OS07G0120400 PROTEIN"/>
    <property type="match status" value="1"/>
</dbReference>